<evidence type="ECO:0000256" key="1">
    <source>
        <dbReference type="SAM" id="MobiDB-lite"/>
    </source>
</evidence>
<dbReference type="AlphaFoldDB" id="A0A813LKE0"/>
<organism evidence="2 3">
    <name type="scientific">Polarella glacialis</name>
    <name type="common">Dinoflagellate</name>
    <dbReference type="NCBI Taxonomy" id="89957"/>
    <lineage>
        <taxon>Eukaryota</taxon>
        <taxon>Sar</taxon>
        <taxon>Alveolata</taxon>
        <taxon>Dinophyceae</taxon>
        <taxon>Suessiales</taxon>
        <taxon>Suessiaceae</taxon>
        <taxon>Polarella</taxon>
    </lineage>
</organism>
<evidence type="ECO:0000313" key="3">
    <source>
        <dbReference type="Proteomes" id="UP000626109"/>
    </source>
</evidence>
<accession>A0A813LKE0</accession>
<feature type="compositionally biased region" description="Polar residues" evidence="1">
    <location>
        <begin position="188"/>
        <end position="200"/>
    </location>
</feature>
<feature type="compositionally biased region" description="Low complexity" evidence="1">
    <location>
        <begin position="149"/>
        <end position="181"/>
    </location>
</feature>
<gene>
    <name evidence="2" type="ORF">PGLA2088_LOCUS46163</name>
</gene>
<feature type="compositionally biased region" description="Low complexity" evidence="1">
    <location>
        <begin position="201"/>
        <end position="226"/>
    </location>
</feature>
<proteinExistence type="predicted"/>
<dbReference type="Proteomes" id="UP000626109">
    <property type="component" value="Unassembled WGS sequence"/>
</dbReference>
<dbReference type="EMBL" id="CAJNNW010036071">
    <property type="protein sequence ID" value="CAE8731871.1"/>
    <property type="molecule type" value="Genomic_DNA"/>
</dbReference>
<name>A0A813LKE0_POLGL</name>
<sequence length="235" mass="27589">FCLKAYSLYSGLRQETCRSRPLFLRRPPRQSARDGLLRKLQRRRPAQRRPHVQRPLTRCLLQEDGAGEEVDQRAAAAVPAEERRCRRHRSGHHLQLRLKGYFNGCSVPGSSVKAIARTIQRLFRCWTTRLQKQSVQICLQPRPQPQQPRPQQQQQQQQEQQQEQPRPQQQQQEQQQQQQRPVLHHGRSQGNKSRDSNSNQNRSHCNKSNHSNNNNNNNRLSNCNSRSSKRNKKHS</sequence>
<evidence type="ECO:0000313" key="2">
    <source>
        <dbReference type="EMBL" id="CAE8731871.1"/>
    </source>
</evidence>
<feature type="non-terminal residue" evidence="2">
    <location>
        <position position="1"/>
    </location>
</feature>
<protein>
    <submittedName>
        <fullName evidence="2">Uncharacterized protein</fullName>
    </submittedName>
</protein>
<comment type="caution">
    <text evidence="2">The sequence shown here is derived from an EMBL/GenBank/DDBJ whole genome shotgun (WGS) entry which is preliminary data.</text>
</comment>
<reference evidence="2" key="1">
    <citation type="submission" date="2021-02" db="EMBL/GenBank/DDBJ databases">
        <authorList>
            <person name="Dougan E. K."/>
            <person name="Rhodes N."/>
            <person name="Thang M."/>
            <person name="Chan C."/>
        </authorList>
    </citation>
    <scope>NUCLEOTIDE SEQUENCE</scope>
</reference>
<feature type="region of interest" description="Disordered" evidence="1">
    <location>
        <begin position="141"/>
        <end position="235"/>
    </location>
</feature>